<name>A0A023BRW9_9FLAO</name>
<protein>
    <submittedName>
        <fullName evidence="9">Peptide transporter</fullName>
    </submittedName>
</protein>
<feature type="transmembrane region" description="Helical" evidence="8">
    <location>
        <begin position="249"/>
        <end position="267"/>
    </location>
</feature>
<dbReference type="InterPro" id="IPR036259">
    <property type="entry name" value="MFS_trans_sf"/>
</dbReference>
<evidence type="ECO:0000256" key="7">
    <source>
        <dbReference type="ARBA" id="ARBA00023136"/>
    </source>
</evidence>
<feature type="transmembrane region" description="Helical" evidence="8">
    <location>
        <begin position="20"/>
        <end position="45"/>
    </location>
</feature>
<keyword evidence="3" id="KW-1003">Cell membrane</keyword>
<dbReference type="NCBIfam" id="TIGR00924">
    <property type="entry name" value="yjdL_sub1_fam"/>
    <property type="match status" value="1"/>
</dbReference>
<dbReference type="GO" id="GO:0015833">
    <property type="term" value="P:peptide transport"/>
    <property type="evidence" value="ECO:0007669"/>
    <property type="project" value="UniProtKB-KW"/>
</dbReference>
<dbReference type="EMBL" id="AQRA01000007">
    <property type="protein sequence ID" value="EZH72742.1"/>
    <property type="molecule type" value="Genomic_DNA"/>
</dbReference>
<evidence type="ECO:0000313" key="9">
    <source>
        <dbReference type="EMBL" id="EZH72742.1"/>
    </source>
</evidence>
<evidence type="ECO:0000256" key="4">
    <source>
        <dbReference type="ARBA" id="ARBA00022692"/>
    </source>
</evidence>
<feature type="transmembrane region" description="Helical" evidence="8">
    <location>
        <begin position="416"/>
        <end position="435"/>
    </location>
</feature>
<keyword evidence="7 8" id="KW-0472">Membrane</keyword>
<gene>
    <name evidence="9" type="ORF">ATO12_21655</name>
</gene>
<comment type="caution">
    <text evidence="9">The sequence shown here is derived from an EMBL/GenBank/DDBJ whole genome shotgun (WGS) entry which is preliminary data.</text>
</comment>
<dbReference type="PANTHER" id="PTHR23517">
    <property type="entry name" value="RESISTANCE PROTEIN MDTM, PUTATIVE-RELATED-RELATED"/>
    <property type="match status" value="1"/>
</dbReference>
<evidence type="ECO:0000313" key="10">
    <source>
        <dbReference type="Proteomes" id="UP000023541"/>
    </source>
</evidence>
<keyword evidence="5" id="KW-0653">Protein transport</keyword>
<feature type="transmembrane region" description="Helical" evidence="8">
    <location>
        <begin position="84"/>
        <end position="102"/>
    </location>
</feature>
<organism evidence="9 10">
    <name type="scientific">Aquimarina atlantica</name>
    <dbReference type="NCBI Taxonomy" id="1317122"/>
    <lineage>
        <taxon>Bacteria</taxon>
        <taxon>Pseudomonadati</taxon>
        <taxon>Bacteroidota</taxon>
        <taxon>Flavobacteriia</taxon>
        <taxon>Flavobacteriales</taxon>
        <taxon>Flavobacteriaceae</taxon>
        <taxon>Aquimarina</taxon>
    </lineage>
</organism>
<reference evidence="9 10" key="1">
    <citation type="submission" date="2014-04" db="EMBL/GenBank/DDBJ databases">
        <title>Aquimarina sp. 22II-S11-z7 Genome Sequencing.</title>
        <authorList>
            <person name="Lai Q."/>
        </authorList>
    </citation>
    <scope>NUCLEOTIDE SEQUENCE [LARGE SCALE GENOMIC DNA]</scope>
    <source>
        <strain evidence="9 10">22II-S11-z7</strain>
    </source>
</reference>
<evidence type="ECO:0000256" key="3">
    <source>
        <dbReference type="ARBA" id="ARBA00022475"/>
    </source>
</evidence>
<dbReference type="OrthoDB" id="9772725at2"/>
<feature type="transmembrane region" description="Helical" evidence="8">
    <location>
        <begin position="384"/>
        <end position="404"/>
    </location>
</feature>
<feature type="transmembrane region" description="Helical" evidence="8">
    <location>
        <begin position="324"/>
        <end position="342"/>
    </location>
</feature>
<keyword evidence="2" id="KW-0813">Transport</keyword>
<accession>A0A023BRW9</accession>
<feature type="transmembrane region" description="Helical" evidence="8">
    <location>
        <begin position="489"/>
        <end position="511"/>
    </location>
</feature>
<keyword evidence="4 8" id="KW-0812">Transmembrane</keyword>
<feature type="transmembrane region" description="Helical" evidence="8">
    <location>
        <begin position="175"/>
        <end position="192"/>
    </location>
</feature>
<evidence type="ECO:0000256" key="5">
    <source>
        <dbReference type="ARBA" id="ARBA00022856"/>
    </source>
</evidence>
<dbReference type="InterPro" id="IPR005279">
    <property type="entry name" value="Dipep/tripep_permease"/>
</dbReference>
<evidence type="ECO:0000256" key="1">
    <source>
        <dbReference type="ARBA" id="ARBA00004651"/>
    </source>
</evidence>
<feature type="transmembrane region" description="Helical" evidence="8">
    <location>
        <begin position="226"/>
        <end position="243"/>
    </location>
</feature>
<keyword evidence="10" id="KW-1185">Reference proteome</keyword>
<feature type="transmembrane region" description="Helical" evidence="8">
    <location>
        <begin position="279"/>
        <end position="304"/>
    </location>
</feature>
<proteinExistence type="predicted"/>
<feature type="transmembrane region" description="Helical" evidence="8">
    <location>
        <begin position="149"/>
        <end position="169"/>
    </location>
</feature>
<evidence type="ECO:0000256" key="2">
    <source>
        <dbReference type="ARBA" id="ARBA00022448"/>
    </source>
</evidence>
<keyword evidence="6 8" id="KW-1133">Transmembrane helix</keyword>
<dbReference type="PANTHER" id="PTHR23517:SF15">
    <property type="entry name" value="PROTON-DEPENDENT OLIGOPEPTIDE FAMILY TRANSPORT PROTEIN"/>
    <property type="match status" value="1"/>
</dbReference>
<dbReference type="RefSeq" id="WP_034244029.1">
    <property type="nucleotide sequence ID" value="NZ_AQRA01000007.1"/>
</dbReference>
<dbReference type="CDD" id="cd17346">
    <property type="entry name" value="MFS_DtpA_like"/>
    <property type="match status" value="1"/>
</dbReference>
<dbReference type="Proteomes" id="UP000023541">
    <property type="component" value="Unassembled WGS sequence"/>
</dbReference>
<dbReference type="InterPro" id="IPR000109">
    <property type="entry name" value="POT_fam"/>
</dbReference>
<dbReference type="Pfam" id="PF00854">
    <property type="entry name" value="PTR2"/>
    <property type="match status" value="1"/>
</dbReference>
<comment type="subcellular location">
    <subcellularLocation>
        <location evidence="1">Cell membrane</location>
        <topology evidence="1">Multi-pass membrane protein</topology>
    </subcellularLocation>
</comment>
<dbReference type="InterPro" id="IPR050171">
    <property type="entry name" value="MFS_Transporters"/>
</dbReference>
<dbReference type="GO" id="GO:0005886">
    <property type="term" value="C:plasma membrane"/>
    <property type="evidence" value="ECO:0007669"/>
    <property type="project" value="UniProtKB-SubCell"/>
</dbReference>
<dbReference type="SUPFAM" id="SSF103473">
    <property type="entry name" value="MFS general substrate transporter"/>
    <property type="match status" value="1"/>
</dbReference>
<dbReference type="eggNOG" id="COG3104">
    <property type="taxonomic scope" value="Bacteria"/>
</dbReference>
<dbReference type="Gene3D" id="1.20.1250.20">
    <property type="entry name" value="MFS general substrate transporter like domains"/>
    <property type="match status" value="1"/>
</dbReference>
<evidence type="ECO:0000256" key="8">
    <source>
        <dbReference type="SAM" id="Phobius"/>
    </source>
</evidence>
<feature type="transmembrane region" description="Helical" evidence="8">
    <location>
        <begin position="57"/>
        <end position="77"/>
    </location>
</feature>
<feature type="transmembrane region" description="Helical" evidence="8">
    <location>
        <begin position="108"/>
        <end position="128"/>
    </location>
</feature>
<dbReference type="AlphaFoldDB" id="A0A023BRW9"/>
<feature type="transmembrane region" description="Helical" evidence="8">
    <location>
        <begin position="354"/>
        <end position="372"/>
    </location>
</feature>
<keyword evidence="5" id="KW-0571">Peptide transport</keyword>
<sequence>MNSDQTEVNRQEVFGHPKGLLYLFFAELWERFSFYGMKALLVLYMTKHLLYSDDKSFGVMAAYMSLVYVTPMIGGIIADRYIGYRKSIILGGVLMAAGHFFLTIETPVFFYGSLALIIVGNGFFKPNISTMVGTLYEEGDRRRDSGFTIFYLGINLGGAIAPLMCAWLAELYGWHYGFLLAGIGMLVGLLVFKRGTQLAVFGDKGLVPDIEKYEKKIYGLNKGDRVWFLAWLSVPVFALIVRFNEFEHYLVWIATLFLIGYITYILTKVSIKERKRLLVAVYFTSLYALFAAVFEQAGSSLTLFADRNVNLIGINAAQTNSINSTWIVVLAIPFALLWTFLSKKKANPNSAVKFGLGMLFLGLGFLIFGMSAQEVDEYARTPMFYLIFGYLVLTVGELFLSPIGLSKITELSPVKYVTFIMGVWFSANFYGHFFAGKIAKLTTVKEGEASIFSEGLSGTISEAITGLSNTLVEGNNTEAFQQLYSYVSVYANFGVITMGIGIVAILISPIIKKLMTGIH</sequence>
<evidence type="ECO:0000256" key="6">
    <source>
        <dbReference type="ARBA" id="ARBA00022989"/>
    </source>
</evidence>
<dbReference type="GO" id="GO:1904680">
    <property type="term" value="F:peptide transmembrane transporter activity"/>
    <property type="evidence" value="ECO:0007669"/>
    <property type="project" value="InterPro"/>
</dbReference>